<gene>
    <name evidence="2" type="ORF">QEG99_00905</name>
</gene>
<evidence type="ECO:0000313" key="3">
    <source>
        <dbReference type="Proteomes" id="UP001179842"/>
    </source>
</evidence>
<dbReference type="SUPFAM" id="SSF53697">
    <property type="entry name" value="SIS domain"/>
    <property type="match status" value="1"/>
</dbReference>
<dbReference type="Pfam" id="PF01418">
    <property type="entry name" value="HTH_6"/>
    <property type="match status" value="1"/>
</dbReference>
<dbReference type="Pfam" id="PF01380">
    <property type="entry name" value="SIS"/>
    <property type="match status" value="1"/>
</dbReference>
<dbReference type="EMBL" id="CP122979">
    <property type="protein sequence ID" value="WGI36826.1"/>
    <property type="molecule type" value="Genomic_DNA"/>
</dbReference>
<proteinExistence type="predicted"/>
<keyword evidence="3" id="KW-1185">Reference proteome</keyword>
<reference evidence="2" key="1">
    <citation type="submission" date="2023-04" db="EMBL/GenBank/DDBJ databases">
        <title>Completed genome of Mycoplasma lagogenitalium type strain 12MS.</title>
        <authorList>
            <person name="Spergser J."/>
        </authorList>
    </citation>
    <scope>NUCLEOTIDE SEQUENCE</scope>
    <source>
        <strain evidence="2">12MS</strain>
    </source>
</reference>
<protein>
    <submittedName>
        <fullName evidence="2">MurR/RpiR family transcriptional regulator</fullName>
    </submittedName>
</protein>
<organism evidence="2 3">
    <name type="scientific">Mesomycoplasma lagogenitalium</name>
    <dbReference type="NCBI Taxonomy" id="171286"/>
    <lineage>
        <taxon>Bacteria</taxon>
        <taxon>Bacillati</taxon>
        <taxon>Mycoplasmatota</taxon>
        <taxon>Mycoplasmoidales</taxon>
        <taxon>Metamycoplasmataceae</taxon>
        <taxon>Mesomycoplasma</taxon>
    </lineage>
</organism>
<dbReference type="Proteomes" id="UP001179842">
    <property type="component" value="Chromosome"/>
</dbReference>
<dbReference type="PROSITE" id="PS51071">
    <property type="entry name" value="HTH_RPIR"/>
    <property type="match status" value="1"/>
</dbReference>
<dbReference type="SUPFAM" id="SSF46689">
    <property type="entry name" value="Homeodomain-like"/>
    <property type="match status" value="1"/>
</dbReference>
<dbReference type="Gene3D" id="1.10.10.10">
    <property type="entry name" value="Winged helix-like DNA-binding domain superfamily/Winged helix DNA-binding domain"/>
    <property type="match status" value="1"/>
</dbReference>
<name>A0ABY8LWM5_9BACT</name>
<dbReference type="RefSeq" id="WP_280102129.1">
    <property type="nucleotide sequence ID" value="NZ_CP122979.1"/>
</dbReference>
<accession>A0ABY8LWM5</accession>
<dbReference type="PANTHER" id="PTHR30514">
    <property type="entry name" value="GLUCOKINASE"/>
    <property type="match status" value="1"/>
</dbReference>
<evidence type="ECO:0000259" key="1">
    <source>
        <dbReference type="PROSITE" id="PS51071"/>
    </source>
</evidence>
<dbReference type="InterPro" id="IPR046348">
    <property type="entry name" value="SIS_dom_sf"/>
</dbReference>
<dbReference type="InterPro" id="IPR047640">
    <property type="entry name" value="RpiR-like"/>
</dbReference>
<dbReference type="InterPro" id="IPR036388">
    <property type="entry name" value="WH-like_DNA-bd_sf"/>
</dbReference>
<dbReference type="InterPro" id="IPR009057">
    <property type="entry name" value="Homeodomain-like_sf"/>
</dbReference>
<dbReference type="InterPro" id="IPR000281">
    <property type="entry name" value="HTH_RpiR"/>
</dbReference>
<feature type="domain" description="HTH rpiR-type" evidence="1">
    <location>
        <begin position="1"/>
        <end position="77"/>
    </location>
</feature>
<dbReference type="PANTHER" id="PTHR30514:SF10">
    <property type="entry name" value="MURR_RPIR FAMILY TRANSCRIPTIONAL REGULATOR"/>
    <property type="match status" value="1"/>
</dbReference>
<sequence>MDKIFFNKEIIEKLTNTEKMIVNYAEKNPEKFYNFSIKQLASNVSTSISVISKLTKKLGFKSLKDMQFFIFHNYLNLSKTIKDEKNRTSEILSKLFIQYKESIYQTAHLVDFNKIDLLVLKMIDAEKIFIYGVGSSYLSSYELSINLQKIGINAVSFNDFHSFLLISSQQKDKKTLIILFSKSCQTKEIRFIIDLFEKEKTDFFIITANKMINEKYSNTILYYTIEQSKRFVSISSKINQQFIADILFLLIQSKKINNFDKQYIDNLKILDKWNGK</sequence>
<evidence type="ECO:0000313" key="2">
    <source>
        <dbReference type="EMBL" id="WGI36826.1"/>
    </source>
</evidence>
<dbReference type="Gene3D" id="3.40.50.10490">
    <property type="entry name" value="Glucose-6-phosphate isomerase like protein, domain 1"/>
    <property type="match status" value="1"/>
</dbReference>
<dbReference type="InterPro" id="IPR001347">
    <property type="entry name" value="SIS_dom"/>
</dbReference>